<sequence>MAFVNEAISEDNKRKLRAEVSFTEFGLKAGMIPKFSRVPSWWTVDRERGVYLFQLDGYGEGPQLTFCVLGVDGQTVVFGMGQKGSGDDEIGLHLTYNIHQLFIPPALELRHAQIKQLICESLEEDAYFRPYADGGTVALPNTTARGNILSFNVEFK</sequence>
<name>A0A1Z4C053_9GAMM</name>
<evidence type="ECO:0000313" key="2">
    <source>
        <dbReference type="Proteomes" id="UP000197019"/>
    </source>
</evidence>
<evidence type="ECO:0000313" key="1">
    <source>
        <dbReference type="EMBL" id="ASF46917.1"/>
    </source>
</evidence>
<keyword evidence="2" id="KW-1185">Reference proteome</keyword>
<reference evidence="1 2" key="1">
    <citation type="submission" date="2017-06" db="EMBL/GenBank/DDBJ databases">
        <title>Genome Sequencing of the methanotroph Methylovulum psychrotolerants str. HV10-M2 isolated from a high-altitude environment.</title>
        <authorList>
            <person name="Mateos-Rivera A."/>
        </authorList>
    </citation>
    <scope>NUCLEOTIDE SEQUENCE [LARGE SCALE GENOMIC DNA]</scope>
    <source>
        <strain evidence="1 2">HV10_M2</strain>
    </source>
</reference>
<accession>A0A1Z4C053</accession>
<dbReference type="KEGG" id="mpsy:CEK71_13025"/>
<dbReference type="Proteomes" id="UP000197019">
    <property type="component" value="Chromosome"/>
</dbReference>
<proteinExistence type="predicted"/>
<organism evidence="1 2">
    <name type="scientific">Methylovulum psychrotolerans</name>
    <dbReference type="NCBI Taxonomy" id="1704499"/>
    <lineage>
        <taxon>Bacteria</taxon>
        <taxon>Pseudomonadati</taxon>
        <taxon>Pseudomonadota</taxon>
        <taxon>Gammaproteobacteria</taxon>
        <taxon>Methylococcales</taxon>
        <taxon>Methylococcaceae</taxon>
        <taxon>Methylovulum</taxon>
    </lineage>
</organism>
<dbReference type="AlphaFoldDB" id="A0A1Z4C053"/>
<protein>
    <submittedName>
        <fullName evidence="1">Uncharacterized protein</fullName>
    </submittedName>
</protein>
<gene>
    <name evidence="1" type="ORF">CEK71_13025</name>
</gene>
<dbReference type="EMBL" id="CP022129">
    <property type="protein sequence ID" value="ASF46917.1"/>
    <property type="molecule type" value="Genomic_DNA"/>
</dbReference>